<evidence type="ECO:0000313" key="3">
    <source>
        <dbReference type="Proteomes" id="UP000238325"/>
    </source>
</evidence>
<gene>
    <name evidence="1" type="ORF">CQ022_15710</name>
    <name evidence="2" type="ORF">CQ033_14605</name>
</gene>
<dbReference type="EMBL" id="PCPP01000002">
    <property type="protein sequence ID" value="PRB83552.1"/>
    <property type="molecule type" value="Genomic_DNA"/>
</dbReference>
<evidence type="ECO:0000313" key="4">
    <source>
        <dbReference type="Proteomes" id="UP000238534"/>
    </source>
</evidence>
<evidence type="ECO:0000313" key="1">
    <source>
        <dbReference type="EMBL" id="PRB83552.1"/>
    </source>
</evidence>
<protein>
    <submittedName>
        <fullName evidence="1">Uncharacterized protein</fullName>
    </submittedName>
</protein>
<comment type="caution">
    <text evidence="1">The sequence shown here is derived from an EMBL/GenBank/DDBJ whole genome shotgun (WGS) entry which is preliminary data.</text>
</comment>
<proteinExistence type="predicted"/>
<accession>A0A2S9CST7</accession>
<keyword evidence="3" id="KW-1185">Reference proteome</keyword>
<dbReference type="AlphaFoldDB" id="A0A2S9CST7"/>
<organism evidence="1 4">
    <name type="scientific">Chryseobacterium culicis</name>
    <dbReference type="NCBI Taxonomy" id="680127"/>
    <lineage>
        <taxon>Bacteria</taxon>
        <taxon>Pseudomonadati</taxon>
        <taxon>Bacteroidota</taxon>
        <taxon>Flavobacteriia</taxon>
        <taxon>Flavobacteriales</taxon>
        <taxon>Weeksellaceae</taxon>
        <taxon>Chryseobacterium group</taxon>
        <taxon>Chryseobacterium</taxon>
    </lineage>
</organism>
<dbReference type="Proteomes" id="UP000238534">
    <property type="component" value="Unassembled WGS sequence"/>
</dbReference>
<reference evidence="3 4" key="1">
    <citation type="submission" date="2017-09" db="EMBL/GenBank/DDBJ databases">
        <title>Genomic, metabolic, and phenotypic characteristics of bacterial isolates from the natural microbiome of the model nematode Caenorhabditis elegans.</title>
        <authorList>
            <person name="Zimmermann J."/>
            <person name="Obeng N."/>
            <person name="Yang W."/>
            <person name="Obeng O."/>
            <person name="Kissoyan K."/>
            <person name="Pees B."/>
            <person name="Dirksen P."/>
            <person name="Hoppner M."/>
            <person name="Franke A."/>
            <person name="Rosenstiel P."/>
            <person name="Leippe M."/>
            <person name="Dierking K."/>
            <person name="Kaleta C."/>
            <person name="Schulenburg H."/>
        </authorList>
    </citation>
    <scope>NUCLEOTIDE SEQUENCE [LARGE SCALE GENOMIC DNA]</scope>
    <source>
        <strain evidence="1 4">MYb25</strain>
        <strain evidence="2 3">MYb44</strain>
    </source>
</reference>
<evidence type="ECO:0000313" key="2">
    <source>
        <dbReference type="EMBL" id="PRB89794.1"/>
    </source>
</evidence>
<dbReference type="Proteomes" id="UP000238325">
    <property type="component" value="Unassembled WGS sequence"/>
</dbReference>
<dbReference type="EMBL" id="PCPH01000003">
    <property type="protein sequence ID" value="PRB89794.1"/>
    <property type="molecule type" value="Genomic_DNA"/>
</dbReference>
<sequence>MAKDISIATENRNLSTLKGTDIYNTLLYTEPNTSDTLRFKLTEQDWIILKESFEKNQLYLIDNTTKIGERVHSIYMPHNIKIKTNKRLLSVQYRFFIGEKENFDHIKSEKFKKFLKTFDSLVYYRSKKHSN</sequence>
<name>A0A2S9CST7_CHRCI</name>